<evidence type="ECO:0000313" key="1">
    <source>
        <dbReference type="EMBL" id="PJA09291.1"/>
    </source>
</evidence>
<protein>
    <submittedName>
        <fullName evidence="1">Uncharacterized protein</fullName>
    </submittedName>
</protein>
<comment type="caution">
    <text evidence="1">The sequence shown here is derived from an EMBL/GenBank/DDBJ whole genome shotgun (WGS) entry which is preliminary data.</text>
</comment>
<evidence type="ECO:0000313" key="2">
    <source>
        <dbReference type="Proteomes" id="UP000228743"/>
    </source>
</evidence>
<accession>A0A2M7VXL9</accession>
<organism evidence="1 2">
    <name type="scientific">Candidatus Falkowbacteria bacterium CG_4_10_14_0_2_um_filter_41_15</name>
    <dbReference type="NCBI Taxonomy" id="1974554"/>
    <lineage>
        <taxon>Bacteria</taxon>
        <taxon>Candidatus Falkowiibacteriota</taxon>
    </lineage>
</organism>
<gene>
    <name evidence="1" type="ORF">COX68_03065</name>
</gene>
<dbReference type="EMBL" id="PFPX01000080">
    <property type="protein sequence ID" value="PJA09291.1"/>
    <property type="molecule type" value="Genomic_DNA"/>
</dbReference>
<dbReference type="Proteomes" id="UP000228743">
    <property type="component" value="Unassembled WGS sequence"/>
</dbReference>
<feature type="non-terminal residue" evidence="1">
    <location>
        <position position="1"/>
    </location>
</feature>
<reference evidence="2" key="1">
    <citation type="submission" date="2017-09" db="EMBL/GenBank/DDBJ databases">
        <title>Depth-based differentiation of microbial function through sediment-hosted aquifers and enrichment of novel symbionts in the deep terrestrial subsurface.</title>
        <authorList>
            <person name="Probst A.J."/>
            <person name="Ladd B."/>
            <person name="Jarett J.K."/>
            <person name="Geller-Mcgrath D.E."/>
            <person name="Sieber C.M.K."/>
            <person name="Emerson J.B."/>
            <person name="Anantharaman K."/>
            <person name="Thomas B.C."/>
            <person name="Malmstrom R."/>
            <person name="Stieglmeier M."/>
            <person name="Klingl A."/>
            <person name="Woyke T."/>
            <person name="Ryan C.M."/>
            <person name="Banfield J.F."/>
        </authorList>
    </citation>
    <scope>NUCLEOTIDE SEQUENCE [LARGE SCALE GENOMIC DNA]</scope>
</reference>
<name>A0A2M7VXL9_9BACT</name>
<dbReference type="AlphaFoldDB" id="A0A2M7VXL9"/>
<proteinExistence type="predicted"/>
<sequence length="62" mass="6644">PKDDSFRVGMKPIADSGDDLSLLRVSRRDGGQWLGTCCGGPSSQWNQTSGFAFVVSQVSPQN</sequence>